<dbReference type="EMBL" id="BAABME010010079">
    <property type="protein sequence ID" value="GAA0176339.1"/>
    <property type="molecule type" value="Genomic_DNA"/>
</dbReference>
<sequence>MRNLTTFEMTIKSTKSNKIKGIDFKAGCEDEDGEDVAETMSLLVKNFNKTLKCFNKKSCSGGNNPSVNDKWTDKWWKSSKLGCQCNTPSRVAM</sequence>
<keyword evidence="2" id="KW-1185">Reference proteome</keyword>
<organism evidence="1 2">
    <name type="scientific">Lithospermum erythrorhizon</name>
    <name type="common">Purple gromwell</name>
    <name type="synonym">Lithospermum officinale var. erythrorhizon</name>
    <dbReference type="NCBI Taxonomy" id="34254"/>
    <lineage>
        <taxon>Eukaryota</taxon>
        <taxon>Viridiplantae</taxon>
        <taxon>Streptophyta</taxon>
        <taxon>Embryophyta</taxon>
        <taxon>Tracheophyta</taxon>
        <taxon>Spermatophyta</taxon>
        <taxon>Magnoliopsida</taxon>
        <taxon>eudicotyledons</taxon>
        <taxon>Gunneridae</taxon>
        <taxon>Pentapetalae</taxon>
        <taxon>asterids</taxon>
        <taxon>lamiids</taxon>
        <taxon>Boraginales</taxon>
        <taxon>Boraginaceae</taxon>
        <taxon>Boraginoideae</taxon>
        <taxon>Lithospermeae</taxon>
        <taxon>Lithospermum</taxon>
    </lineage>
</organism>
<proteinExistence type="predicted"/>
<dbReference type="AlphaFoldDB" id="A0AAV3RIV5"/>
<reference evidence="1 2" key="1">
    <citation type="submission" date="2024-01" db="EMBL/GenBank/DDBJ databases">
        <title>The complete chloroplast genome sequence of Lithospermum erythrorhizon: insights into the phylogenetic relationship among Boraginaceae species and the maternal lineages of purple gromwells.</title>
        <authorList>
            <person name="Okada T."/>
            <person name="Watanabe K."/>
        </authorList>
    </citation>
    <scope>NUCLEOTIDE SEQUENCE [LARGE SCALE GENOMIC DNA]</scope>
</reference>
<gene>
    <name evidence="1" type="ORF">LIER_29348</name>
</gene>
<protein>
    <submittedName>
        <fullName evidence="1">Uncharacterized protein</fullName>
    </submittedName>
</protein>
<evidence type="ECO:0000313" key="1">
    <source>
        <dbReference type="EMBL" id="GAA0176339.1"/>
    </source>
</evidence>
<accession>A0AAV3RIV5</accession>
<comment type="caution">
    <text evidence="1">The sequence shown here is derived from an EMBL/GenBank/DDBJ whole genome shotgun (WGS) entry which is preliminary data.</text>
</comment>
<evidence type="ECO:0000313" key="2">
    <source>
        <dbReference type="Proteomes" id="UP001454036"/>
    </source>
</evidence>
<name>A0AAV3RIV5_LITER</name>
<dbReference type="Proteomes" id="UP001454036">
    <property type="component" value="Unassembled WGS sequence"/>
</dbReference>